<keyword evidence="3" id="KW-1185">Reference proteome</keyword>
<dbReference type="GeneTree" id="ENSGT00390000001374"/>
<reference evidence="2" key="2">
    <citation type="submission" date="2025-08" db="UniProtKB">
        <authorList>
            <consortium name="Ensembl"/>
        </authorList>
    </citation>
    <scope>IDENTIFICATION</scope>
</reference>
<dbReference type="InParanoid" id="A0A667YRW9"/>
<dbReference type="PANTHER" id="PTHR31749:SF3">
    <property type="entry name" value="KINETOCHORE-ASSOCIATED PROTEIN NSL1 HOMOLOG"/>
    <property type="match status" value="1"/>
</dbReference>
<name>A0A667YRW9_9TELE</name>
<dbReference type="CTD" id="25936"/>
<dbReference type="GO" id="GO:0000070">
    <property type="term" value="P:mitotic sister chromatid segregation"/>
    <property type="evidence" value="ECO:0007669"/>
    <property type="project" value="InterPro"/>
</dbReference>
<protein>
    <submittedName>
        <fullName evidence="2">NSL1 component of MIS12 kinetochore complex</fullName>
    </submittedName>
</protein>
<proteinExistence type="predicted"/>
<dbReference type="PANTHER" id="PTHR31749">
    <property type="entry name" value="KINETOCHORE-ASSOCIATED PROTEIN NSL1 HOMOLOG"/>
    <property type="match status" value="1"/>
</dbReference>
<dbReference type="InterPro" id="IPR013950">
    <property type="entry name" value="Mis14/Nsl1"/>
</dbReference>
<evidence type="ECO:0000313" key="3">
    <source>
        <dbReference type="Proteomes" id="UP000472263"/>
    </source>
</evidence>
<accession>A0A667YRW9</accession>
<reference evidence="2" key="1">
    <citation type="submission" date="2019-06" db="EMBL/GenBank/DDBJ databases">
        <authorList>
            <consortium name="Wellcome Sanger Institute Data Sharing"/>
        </authorList>
    </citation>
    <scope>NUCLEOTIDE SEQUENCE [LARGE SCALE GENOMIC DNA]</scope>
</reference>
<sequence length="260" mass="29197">MEAESTETLRNDETSQEYRVQVSTKKAVVEQMNKYKEVLKMVMEGQAAVPEETKRLLLQELLTNFEAAVQDNVLVNGQTWDEAPEDEEDEAIALETLLDDTIVETSRRRRRFPKEILPHVVRSLKAERKLMGLYEQAVKPEQVTRDPEQESIMSSLSAAAPGMVKQAIQVIKSIDTLQRQADGLCQVLNMKPSQASLEIHNEVFGCGDQSDASLPEVGGATGNRQPVKRAVEEAAARDFYSEPKKKLAETDRLVEKDKPE</sequence>
<organism evidence="2 3">
    <name type="scientific">Myripristis murdjan</name>
    <name type="common">pinecone soldierfish</name>
    <dbReference type="NCBI Taxonomy" id="586833"/>
    <lineage>
        <taxon>Eukaryota</taxon>
        <taxon>Metazoa</taxon>
        <taxon>Chordata</taxon>
        <taxon>Craniata</taxon>
        <taxon>Vertebrata</taxon>
        <taxon>Euteleostomi</taxon>
        <taxon>Actinopterygii</taxon>
        <taxon>Neopterygii</taxon>
        <taxon>Teleostei</taxon>
        <taxon>Neoteleostei</taxon>
        <taxon>Acanthomorphata</taxon>
        <taxon>Holocentriformes</taxon>
        <taxon>Holocentridae</taxon>
        <taxon>Myripristis</taxon>
    </lineage>
</organism>
<reference evidence="2" key="3">
    <citation type="submission" date="2025-09" db="UniProtKB">
        <authorList>
            <consortium name="Ensembl"/>
        </authorList>
    </citation>
    <scope>IDENTIFICATION</scope>
</reference>
<evidence type="ECO:0000313" key="2">
    <source>
        <dbReference type="Ensembl" id="ENSMMDP00005023856.1"/>
    </source>
</evidence>
<dbReference type="GO" id="GO:0000444">
    <property type="term" value="C:MIS12/MIND type complex"/>
    <property type="evidence" value="ECO:0007669"/>
    <property type="project" value="TreeGrafter"/>
</dbReference>
<dbReference type="Pfam" id="PF08641">
    <property type="entry name" value="Mis14"/>
    <property type="match status" value="1"/>
</dbReference>
<feature type="region of interest" description="Disordered" evidence="1">
    <location>
        <begin position="241"/>
        <end position="260"/>
    </location>
</feature>
<gene>
    <name evidence="2" type="primary">LOC115355757</name>
</gene>
<dbReference type="Proteomes" id="UP000472263">
    <property type="component" value="Chromosome 24"/>
</dbReference>
<dbReference type="FunCoup" id="A0A667YRW9">
    <property type="interactions" value="1109"/>
</dbReference>
<dbReference type="AlphaFoldDB" id="A0A667YRW9"/>
<dbReference type="RefSeq" id="XP_029902498.1">
    <property type="nucleotide sequence ID" value="XM_030046638.1"/>
</dbReference>
<dbReference type="Ensembl" id="ENSMMDT00005024367.1">
    <property type="protein sequence ID" value="ENSMMDP00005023856.1"/>
    <property type="gene ID" value="ENSMMDG00005011495.1"/>
</dbReference>
<evidence type="ECO:0000256" key="1">
    <source>
        <dbReference type="SAM" id="MobiDB-lite"/>
    </source>
</evidence>
<dbReference type="GeneID" id="115355757"/>